<gene>
    <name evidence="1" type="ORF">GCM10007170_35840</name>
</gene>
<evidence type="ECO:0000313" key="2">
    <source>
        <dbReference type="Proteomes" id="UP000643279"/>
    </source>
</evidence>
<dbReference type="RefSeq" id="WP_188572919.1">
    <property type="nucleotide sequence ID" value="NZ_BMFW01000024.1"/>
</dbReference>
<comment type="caution">
    <text evidence="1">The sequence shown here is derived from an EMBL/GenBank/DDBJ whole genome shotgun (WGS) entry which is preliminary data.</text>
</comment>
<dbReference type="Proteomes" id="UP000643279">
    <property type="component" value="Unassembled WGS sequence"/>
</dbReference>
<sequence>MAHREKDFEFVRALVDARLIDPVVLQQRLASIDLALVQSDQDIDVLDYRQRNAIAWAAALTS</sequence>
<accession>A0ABQ2AWQ5</accession>
<reference evidence="2" key="1">
    <citation type="journal article" date="2019" name="Int. J. Syst. Evol. Microbiol.">
        <title>The Global Catalogue of Microorganisms (GCM) 10K type strain sequencing project: providing services to taxonomists for standard genome sequencing and annotation.</title>
        <authorList>
            <consortium name="The Broad Institute Genomics Platform"/>
            <consortium name="The Broad Institute Genome Sequencing Center for Infectious Disease"/>
            <person name="Wu L."/>
            <person name="Ma J."/>
        </authorList>
    </citation>
    <scope>NUCLEOTIDE SEQUENCE [LARGE SCALE GENOMIC DNA]</scope>
    <source>
        <strain evidence="2">CGMCC 1.12778</strain>
    </source>
</reference>
<dbReference type="EMBL" id="BMFW01000024">
    <property type="protein sequence ID" value="GGH99910.1"/>
    <property type="molecule type" value="Genomic_DNA"/>
</dbReference>
<protein>
    <submittedName>
        <fullName evidence="1">Uncharacterized protein</fullName>
    </submittedName>
</protein>
<evidence type="ECO:0000313" key="1">
    <source>
        <dbReference type="EMBL" id="GGH99910.1"/>
    </source>
</evidence>
<proteinExistence type="predicted"/>
<name>A0ABQ2AWQ5_9MICC</name>
<keyword evidence="2" id="KW-1185">Reference proteome</keyword>
<organism evidence="1 2">
    <name type="scientific">Arthrobacter liuii</name>
    <dbReference type="NCBI Taxonomy" id="1476996"/>
    <lineage>
        <taxon>Bacteria</taxon>
        <taxon>Bacillati</taxon>
        <taxon>Actinomycetota</taxon>
        <taxon>Actinomycetes</taxon>
        <taxon>Micrococcales</taxon>
        <taxon>Micrococcaceae</taxon>
        <taxon>Arthrobacter</taxon>
    </lineage>
</organism>